<sequence>MKPSAKRLFAQSRAHLEKGEVGKAVHVLKQAIAEEPDDVSLWAEMYRQCMLAKSPQSALSAARELRRIAPTEPNYIYMHGIAALTSGQAQEAATLLEEALQRLPQATHVRRTLVQVLEALKKPERAREILQEAVDRAPTDPVAVNDLAVLLLKQGEQGKRDAEPLLRRVLSAHPDDLATHLNLALSLADRDAEAALEHADRAKDSPELAIREQAQRLYQLLVRH</sequence>
<proteinExistence type="predicted"/>
<dbReference type="InterPro" id="IPR011990">
    <property type="entry name" value="TPR-like_helical_dom_sf"/>
</dbReference>
<keyword evidence="2" id="KW-0802">TPR repeat</keyword>
<evidence type="ECO:0000313" key="3">
    <source>
        <dbReference type="EMBL" id="SEK96626.1"/>
    </source>
</evidence>
<reference evidence="4" key="1">
    <citation type="submission" date="2016-10" db="EMBL/GenBank/DDBJ databases">
        <authorList>
            <person name="Varghese N."/>
            <person name="Submissions S."/>
        </authorList>
    </citation>
    <scope>NUCLEOTIDE SEQUENCE [LARGE SCALE GENOMIC DNA]</scope>
    <source>
        <strain evidence="4">DSM 17044</strain>
    </source>
</reference>
<dbReference type="Proteomes" id="UP000182719">
    <property type="component" value="Unassembled WGS sequence"/>
</dbReference>
<keyword evidence="1" id="KW-0677">Repeat</keyword>
<dbReference type="PANTHER" id="PTHR45586">
    <property type="entry name" value="TPR REPEAT-CONTAINING PROTEIN PA4667"/>
    <property type="match status" value="1"/>
</dbReference>
<dbReference type="OrthoDB" id="5379711at2"/>
<dbReference type="PANTHER" id="PTHR45586:SF1">
    <property type="entry name" value="LIPOPOLYSACCHARIDE ASSEMBLY PROTEIN B"/>
    <property type="match status" value="1"/>
</dbReference>
<evidence type="ECO:0000256" key="2">
    <source>
        <dbReference type="ARBA" id="ARBA00022803"/>
    </source>
</evidence>
<accession>A0A1H7LCP9</accession>
<dbReference type="Gene3D" id="1.25.40.10">
    <property type="entry name" value="Tetratricopeptide repeat domain"/>
    <property type="match status" value="1"/>
</dbReference>
<dbReference type="RefSeq" id="WP_075005800.1">
    <property type="nucleotide sequence ID" value="NZ_FOAP01000003.1"/>
</dbReference>
<keyword evidence="4" id="KW-1185">Reference proteome</keyword>
<dbReference type="Pfam" id="PF14559">
    <property type="entry name" value="TPR_19"/>
    <property type="match status" value="1"/>
</dbReference>
<evidence type="ECO:0000313" key="4">
    <source>
        <dbReference type="Proteomes" id="UP000182719"/>
    </source>
</evidence>
<dbReference type="Pfam" id="PF13432">
    <property type="entry name" value="TPR_16"/>
    <property type="match status" value="1"/>
</dbReference>
<gene>
    <name evidence="3" type="ORF">SAMN05444354_103196</name>
</gene>
<dbReference type="SUPFAM" id="SSF48452">
    <property type="entry name" value="TPR-like"/>
    <property type="match status" value="1"/>
</dbReference>
<evidence type="ECO:0000256" key="1">
    <source>
        <dbReference type="ARBA" id="ARBA00022737"/>
    </source>
</evidence>
<name>A0A1H7LCP9_STIAU</name>
<dbReference type="EMBL" id="FOAP01000003">
    <property type="protein sequence ID" value="SEK96626.1"/>
    <property type="molecule type" value="Genomic_DNA"/>
</dbReference>
<dbReference type="AlphaFoldDB" id="A0A1H7LCP9"/>
<organism evidence="3 4">
    <name type="scientific">Stigmatella aurantiaca</name>
    <dbReference type="NCBI Taxonomy" id="41"/>
    <lineage>
        <taxon>Bacteria</taxon>
        <taxon>Pseudomonadati</taxon>
        <taxon>Myxococcota</taxon>
        <taxon>Myxococcia</taxon>
        <taxon>Myxococcales</taxon>
        <taxon>Cystobacterineae</taxon>
        <taxon>Archangiaceae</taxon>
        <taxon>Stigmatella</taxon>
    </lineage>
</organism>
<protein>
    <submittedName>
        <fullName evidence="3">Tetratricopeptide repeat-containing protein</fullName>
    </submittedName>
</protein>
<dbReference type="InterPro" id="IPR051012">
    <property type="entry name" value="CellSynth/LPSAsmb/PSIAsmb"/>
</dbReference>